<reference evidence="1 2" key="2">
    <citation type="journal article" date="2011" name="Mol. Biol. Evol.">
        <title>Unity in variety--the pan-genome of the Chlamydiae.</title>
        <authorList>
            <person name="Collingro A."/>
            <person name="Tischler P."/>
            <person name="Weinmaier T."/>
            <person name="Penz T."/>
            <person name="Heinz E."/>
            <person name="Brunham R.C."/>
            <person name="Read T.D."/>
            <person name="Bavoil P.M."/>
            <person name="Sachse K."/>
            <person name="Kahane S."/>
            <person name="Friedman M.G."/>
            <person name="Rattei T."/>
            <person name="Myers G.S."/>
            <person name="Horn M."/>
        </authorList>
    </citation>
    <scope>NUCLEOTIDE SEQUENCE [LARGE SCALE GENOMIC DNA]</scope>
    <source>
        <strain evidence="2">UV7</strain>
    </source>
</reference>
<name>F8KXR4_PARAV</name>
<organism evidence="1 2">
    <name type="scientific">Parachlamydia acanthamoebae (strain UV7)</name>
    <dbReference type="NCBI Taxonomy" id="765952"/>
    <lineage>
        <taxon>Bacteria</taxon>
        <taxon>Pseudomonadati</taxon>
        <taxon>Chlamydiota</taxon>
        <taxon>Chlamydiia</taxon>
        <taxon>Parachlamydiales</taxon>
        <taxon>Parachlamydiaceae</taxon>
        <taxon>Parachlamydia</taxon>
    </lineage>
</organism>
<dbReference type="Gene3D" id="2.40.50.140">
    <property type="entry name" value="Nucleic acid-binding proteins"/>
    <property type="match status" value="1"/>
</dbReference>
<dbReference type="OrthoDB" id="9794564at2"/>
<gene>
    <name evidence="1" type="ordered locus">PUV_06940</name>
</gene>
<accession>F8KXR4</accession>
<keyword evidence="2" id="KW-1185">Reference proteome</keyword>
<dbReference type="EMBL" id="FR872580">
    <property type="protein sequence ID" value="CCB85644.1"/>
    <property type="molecule type" value="Genomic_DNA"/>
</dbReference>
<dbReference type="KEGG" id="puv:PUV_06940"/>
<dbReference type="InterPro" id="IPR012340">
    <property type="entry name" value="NA-bd_OB-fold"/>
</dbReference>
<dbReference type="eggNOG" id="COG0073">
    <property type="taxonomic scope" value="Bacteria"/>
</dbReference>
<dbReference type="AlphaFoldDB" id="F8KXR4"/>
<evidence type="ECO:0000313" key="2">
    <source>
        <dbReference type="Proteomes" id="UP000000495"/>
    </source>
</evidence>
<protein>
    <submittedName>
        <fullName evidence="1">Uncharacterized protein</fullName>
    </submittedName>
</protein>
<dbReference type="Proteomes" id="UP000000495">
    <property type="component" value="Chromosome"/>
</dbReference>
<proteinExistence type="predicted"/>
<dbReference type="STRING" id="765952.PUV_06940"/>
<evidence type="ECO:0000313" key="1">
    <source>
        <dbReference type="EMBL" id="CCB85644.1"/>
    </source>
</evidence>
<reference key="1">
    <citation type="journal article" date="2011" name="Mol. Biol. Evol.">
        <title>Unity in variety -- the pan-genome of the Chlamydiae.</title>
        <authorList>
            <person name="Collingro A."/>
            <person name="Tischler P."/>
            <person name="Weinmaier T."/>
            <person name="Penz T."/>
            <person name="Heinz E."/>
            <person name="Brunham R.C."/>
            <person name="Read T.D."/>
            <person name="Bavoil P.M."/>
            <person name="Sachse K."/>
            <person name="Kahane S."/>
            <person name="Friedman M.G."/>
            <person name="Rattei T."/>
            <person name="Myers G.S.A."/>
            <person name="Horn M."/>
        </authorList>
    </citation>
    <scope>NUCLEOTIDE SEQUENCE</scope>
    <source>
        <strain>UV7</strain>
    </source>
</reference>
<dbReference type="HOGENOM" id="CLU_2247402_0_0_0"/>
<dbReference type="RefSeq" id="WP_006341306.1">
    <property type="nucleotide sequence ID" value="NC_015702.1"/>
</dbReference>
<sequence length="104" mass="11643">MLEKPTISIQEFNKVEMAIGKVVAISINPHAKIPAYLLDLQFNGPLMGNKGFYSGSAQFTSNHTTDEIMNQQVACILNFPRKQIGSHYVRLLSDGGSKNYWNVR</sequence>
<dbReference type="SUPFAM" id="SSF50249">
    <property type="entry name" value="Nucleic acid-binding proteins"/>
    <property type="match status" value="1"/>
</dbReference>